<dbReference type="HAMAP" id="MF_00165">
    <property type="entry name" value="Thymidylate_kinase"/>
    <property type="match status" value="1"/>
</dbReference>
<dbReference type="InterPro" id="IPR027417">
    <property type="entry name" value="P-loop_NTPase"/>
</dbReference>
<dbReference type="Pfam" id="PF02223">
    <property type="entry name" value="Thymidylate_kin"/>
    <property type="match status" value="1"/>
</dbReference>
<dbReference type="GO" id="GO:0006235">
    <property type="term" value="P:dTTP biosynthetic process"/>
    <property type="evidence" value="ECO:0007669"/>
    <property type="project" value="UniProtKB-UniRule"/>
</dbReference>
<dbReference type="PANTHER" id="PTHR10344:SF4">
    <property type="entry name" value="UMP-CMP KINASE 2, MITOCHONDRIAL"/>
    <property type="match status" value="1"/>
</dbReference>
<name>A0A1F5J8S9_9BACT</name>
<keyword evidence="5 8" id="KW-0418">Kinase</keyword>
<comment type="catalytic activity">
    <reaction evidence="7 8">
        <text>dTMP + ATP = dTDP + ADP</text>
        <dbReference type="Rhea" id="RHEA:13517"/>
        <dbReference type="ChEBI" id="CHEBI:30616"/>
        <dbReference type="ChEBI" id="CHEBI:58369"/>
        <dbReference type="ChEBI" id="CHEBI:63528"/>
        <dbReference type="ChEBI" id="CHEBI:456216"/>
        <dbReference type="EC" id="2.7.4.9"/>
    </reaction>
</comment>
<dbReference type="AlphaFoldDB" id="A0A1F5J8S9"/>
<evidence type="ECO:0000313" key="10">
    <source>
        <dbReference type="EMBL" id="OGE25003.1"/>
    </source>
</evidence>
<comment type="similarity">
    <text evidence="1 8">Belongs to the thymidylate kinase family.</text>
</comment>
<dbReference type="EMBL" id="MFCX01000035">
    <property type="protein sequence ID" value="OGE25003.1"/>
    <property type="molecule type" value="Genomic_DNA"/>
</dbReference>
<keyword evidence="4 8" id="KW-0547">Nucleotide-binding</keyword>
<evidence type="ECO:0000256" key="8">
    <source>
        <dbReference type="HAMAP-Rule" id="MF_00165"/>
    </source>
</evidence>
<dbReference type="GO" id="GO:0004798">
    <property type="term" value="F:dTMP kinase activity"/>
    <property type="evidence" value="ECO:0007669"/>
    <property type="project" value="UniProtKB-UniRule"/>
</dbReference>
<feature type="domain" description="Thymidylate kinase-like" evidence="9">
    <location>
        <begin position="9"/>
        <end position="191"/>
    </location>
</feature>
<comment type="function">
    <text evidence="8">Phosphorylation of dTMP to form dTDP in both de novo and salvage pathways of dTTP synthesis.</text>
</comment>
<evidence type="ECO:0000256" key="2">
    <source>
        <dbReference type="ARBA" id="ARBA00022679"/>
    </source>
</evidence>
<dbReference type="Proteomes" id="UP000177042">
    <property type="component" value="Unassembled WGS sequence"/>
</dbReference>
<dbReference type="InterPro" id="IPR039430">
    <property type="entry name" value="Thymidylate_kin-like_dom"/>
</dbReference>
<evidence type="ECO:0000256" key="4">
    <source>
        <dbReference type="ARBA" id="ARBA00022741"/>
    </source>
</evidence>
<evidence type="ECO:0000313" key="11">
    <source>
        <dbReference type="Proteomes" id="UP000177042"/>
    </source>
</evidence>
<dbReference type="GO" id="GO:0006227">
    <property type="term" value="P:dUDP biosynthetic process"/>
    <property type="evidence" value="ECO:0007669"/>
    <property type="project" value="TreeGrafter"/>
</dbReference>
<evidence type="ECO:0000256" key="5">
    <source>
        <dbReference type="ARBA" id="ARBA00022777"/>
    </source>
</evidence>
<evidence type="ECO:0000256" key="3">
    <source>
        <dbReference type="ARBA" id="ARBA00022727"/>
    </source>
</evidence>
<keyword evidence="3 8" id="KW-0545">Nucleotide biosynthesis</keyword>
<keyword evidence="2 8" id="KW-0808">Transferase</keyword>
<protein>
    <recommendedName>
        <fullName evidence="8">Thymidylate kinase</fullName>
        <ecNumber evidence="8">2.7.4.9</ecNumber>
    </recommendedName>
    <alternativeName>
        <fullName evidence="8">dTMP kinase</fullName>
    </alternativeName>
</protein>
<evidence type="ECO:0000256" key="1">
    <source>
        <dbReference type="ARBA" id="ARBA00009776"/>
    </source>
</evidence>
<dbReference type="CDD" id="cd01672">
    <property type="entry name" value="TMPK"/>
    <property type="match status" value="1"/>
</dbReference>
<dbReference type="GO" id="GO:0006233">
    <property type="term" value="P:dTDP biosynthetic process"/>
    <property type="evidence" value="ECO:0007669"/>
    <property type="project" value="InterPro"/>
</dbReference>
<evidence type="ECO:0000259" key="9">
    <source>
        <dbReference type="Pfam" id="PF02223"/>
    </source>
</evidence>
<evidence type="ECO:0000256" key="6">
    <source>
        <dbReference type="ARBA" id="ARBA00022840"/>
    </source>
</evidence>
<proteinExistence type="inferred from homology"/>
<dbReference type="SUPFAM" id="SSF52540">
    <property type="entry name" value="P-loop containing nucleoside triphosphate hydrolases"/>
    <property type="match status" value="1"/>
</dbReference>
<gene>
    <name evidence="8" type="primary">tmk</name>
    <name evidence="10" type="ORF">A3C26_01190</name>
</gene>
<dbReference type="EC" id="2.7.4.9" evidence="8"/>
<feature type="binding site" evidence="8">
    <location>
        <begin position="11"/>
        <end position="18"/>
    </location>
    <ligand>
        <name>ATP</name>
        <dbReference type="ChEBI" id="CHEBI:30616"/>
    </ligand>
</feature>
<organism evidence="10 11">
    <name type="scientific">Candidatus Daviesbacteria bacterium RIFCSPHIGHO2_02_FULL_39_12</name>
    <dbReference type="NCBI Taxonomy" id="1797770"/>
    <lineage>
        <taxon>Bacteria</taxon>
        <taxon>Candidatus Daviesiibacteriota</taxon>
    </lineage>
</organism>
<dbReference type="GO" id="GO:0005524">
    <property type="term" value="F:ATP binding"/>
    <property type="evidence" value="ECO:0007669"/>
    <property type="project" value="UniProtKB-UniRule"/>
</dbReference>
<reference evidence="10 11" key="1">
    <citation type="journal article" date="2016" name="Nat. Commun.">
        <title>Thousands of microbial genomes shed light on interconnected biogeochemical processes in an aquifer system.</title>
        <authorList>
            <person name="Anantharaman K."/>
            <person name="Brown C.T."/>
            <person name="Hug L.A."/>
            <person name="Sharon I."/>
            <person name="Castelle C.J."/>
            <person name="Probst A.J."/>
            <person name="Thomas B.C."/>
            <person name="Singh A."/>
            <person name="Wilkins M.J."/>
            <person name="Karaoz U."/>
            <person name="Brodie E.L."/>
            <person name="Williams K.H."/>
            <person name="Hubbard S.S."/>
            <person name="Banfield J.F."/>
        </authorList>
    </citation>
    <scope>NUCLEOTIDE SEQUENCE [LARGE SCALE GENOMIC DNA]</scope>
</reference>
<accession>A0A1F5J8S9</accession>
<dbReference type="InterPro" id="IPR018094">
    <property type="entry name" value="Thymidylate_kinase"/>
</dbReference>
<sequence length="222" mass="25588">MRKGKLIVFEGIDGSGKTIQVNLLADYLKAKNIPFEIISFPRYENNLYGKLIRRYLEGEFGSLQEVNPYLVALAYADDRVLAKDLIRGWLNDGKVVIANRYVSSSKAHLGANLAEEKRQEFINWIEQLEYQTNKIPRENLTIFLKLEPKIGQQNILDENELDIHEGDLGYQTKTDKIYQELAASPNWYTVNCMGSGKMRMPEDIHQEIVKLLHSNMLLLLEK</sequence>
<dbReference type="Gene3D" id="3.40.50.300">
    <property type="entry name" value="P-loop containing nucleotide triphosphate hydrolases"/>
    <property type="match status" value="1"/>
</dbReference>
<dbReference type="GO" id="GO:0005737">
    <property type="term" value="C:cytoplasm"/>
    <property type="evidence" value="ECO:0007669"/>
    <property type="project" value="TreeGrafter"/>
</dbReference>
<keyword evidence="6 8" id="KW-0067">ATP-binding</keyword>
<evidence type="ECO:0000256" key="7">
    <source>
        <dbReference type="ARBA" id="ARBA00048743"/>
    </source>
</evidence>
<dbReference type="PANTHER" id="PTHR10344">
    <property type="entry name" value="THYMIDYLATE KINASE"/>
    <property type="match status" value="1"/>
</dbReference>
<comment type="caution">
    <text evidence="10">The sequence shown here is derived from an EMBL/GenBank/DDBJ whole genome shotgun (WGS) entry which is preliminary data.</text>
</comment>